<keyword evidence="5 8" id="KW-1133">Transmembrane helix</keyword>
<evidence type="ECO:0000313" key="10">
    <source>
        <dbReference type="Proteomes" id="UP000728032"/>
    </source>
</evidence>
<dbReference type="PANTHER" id="PTHR14233">
    <property type="entry name" value="DUF914-RELATED"/>
    <property type="match status" value="1"/>
</dbReference>
<evidence type="ECO:0000256" key="5">
    <source>
        <dbReference type="ARBA" id="ARBA00022989"/>
    </source>
</evidence>
<evidence type="ECO:0000313" key="9">
    <source>
        <dbReference type="EMBL" id="CAD7648868.1"/>
    </source>
</evidence>
<evidence type="ECO:0000256" key="2">
    <source>
        <dbReference type="ARBA" id="ARBA00007863"/>
    </source>
</evidence>
<comment type="subcellular location">
    <subcellularLocation>
        <location evidence="1">Membrane</location>
        <topology evidence="1">Multi-pass membrane protein</topology>
    </subcellularLocation>
</comment>
<evidence type="ECO:0000256" key="7">
    <source>
        <dbReference type="ARBA" id="ARBA00037727"/>
    </source>
</evidence>
<dbReference type="GO" id="GO:0016020">
    <property type="term" value="C:membrane"/>
    <property type="evidence" value="ECO:0007669"/>
    <property type="project" value="UniProtKB-SubCell"/>
</dbReference>
<dbReference type="GO" id="GO:0022857">
    <property type="term" value="F:transmembrane transporter activity"/>
    <property type="evidence" value="ECO:0007669"/>
    <property type="project" value="InterPro"/>
</dbReference>
<dbReference type="EMBL" id="CAJPVJ010003366">
    <property type="protein sequence ID" value="CAG2167465.1"/>
    <property type="molecule type" value="Genomic_DNA"/>
</dbReference>
<dbReference type="InterPro" id="IPR052221">
    <property type="entry name" value="SLC35F_Transporter"/>
</dbReference>
<dbReference type="InterPro" id="IPR037185">
    <property type="entry name" value="EmrE-like"/>
</dbReference>
<keyword evidence="6 8" id="KW-0472">Membrane</keyword>
<feature type="transmembrane region" description="Helical" evidence="8">
    <location>
        <begin position="20"/>
        <end position="44"/>
    </location>
</feature>
<dbReference type="InterPro" id="IPR009262">
    <property type="entry name" value="SLC35_F1/F2/F6"/>
</dbReference>
<evidence type="ECO:0000256" key="4">
    <source>
        <dbReference type="ARBA" id="ARBA00022692"/>
    </source>
</evidence>
<dbReference type="Proteomes" id="UP000728032">
    <property type="component" value="Unassembled WGS sequence"/>
</dbReference>
<keyword evidence="4 8" id="KW-0812">Transmembrane</keyword>
<evidence type="ECO:0008006" key="11">
    <source>
        <dbReference type="Google" id="ProtNLM"/>
    </source>
</evidence>
<dbReference type="PANTHER" id="PTHR14233:SF4">
    <property type="entry name" value="SOLUTE CARRIER FAMILY 35 MEMBER F2"/>
    <property type="match status" value="1"/>
</dbReference>
<comment type="similarity">
    <text evidence="2">Belongs to the SLC35F solute transporter family.</text>
</comment>
<keyword evidence="3" id="KW-0813">Transport</keyword>
<comment type="function">
    <text evidence="7">Putative solute transporter.</text>
</comment>
<dbReference type="Pfam" id="PF06027">
    <property type="entry name" value="SLC35F"/>
    <property type="match status" value="1"/>
</dbReference>
<dbReference type="OrthoDB" id="429955at2759"/>
<gene>
    <name evidence="9" type="ORF">ONB1V03_LOCUS6972</name>
</gene>
<evidence type="ECO:0000256" key="1">
    <source>
        <dbReference type="ARBA" id="ARBA00004141"/>
    </source>
</evidence>
<evidence type="ECO:0000256" key="3">
    <source>
        <dbReference type="ARBA" id="ARBA00022448"/>
    </source>
</evidence>
<organism evidence="9">
    <name type="scientific">Oppiella nova</name>
    <dbReference type="NCBI Taxonomy" id="334625"/>
    <lineage>
        <taxon>Eukaryota</taxon>
        <taxon>Metazoa</taxon>
        <taxon>Ecdysozoa</taxon>
        <taxon>Arthropoda</taxon>
        <taxon>Chelicerata</taxon>
        <taxon>Arachnida</taxon>
        <taxon>Acari</taxon>
        <taxon>Acariformes</taxon>
        <taxon>Sarcoptiformes</taxon>
        <taxon>Oribatida</taxon>
        <taxon>Brachypylina</taxon>
        <taxon>Oppioidea</taxon>
        <taxon>Oppiidae</taxon>
        <taxon>Oppiella</taxon>
    </lineage>
</organism>
<proteinExistence type="inferred from homology"/>
<protein>
    <recommendedName>
        <fullName evidence="11">Solute carrier family 35 member F1</fullName>
    </recommendedName>
</protein>
<dbReference type="AlphaFoldDB" id="A0A7R9LVT6"/>
<name>A0A7R9LVT6_9ACAR</name>
<evidence type="ECO:0000256" key="8">
    <source>
        <dbReference type="SAM" id="Phobius"/>
    </source>
</evidence>
<accession>A0A7R9LVT6</accession>
<dbReference type="SUPFAM" id="SSF103481">
    <property type="entry name" value="Multidrug resistance efflux transporter EmrE"/>
    <property type="match status" value="1"/>
</dbReference>
<reference evidence="9" key="1">
    <citation type="submission" date="2020-11" db="EMBL/GenBank/DDBJ databases">
        <authorList>
            <person name="Tran Van P."/>
        </authorList>
    </citation>
    <scope>NUCLEOTIDE SEQUENCE</scope>
</reference>
<sequence>MLLSGVDVAANYLLVKAFQYTALTSIQLLDCIQLPTVLALSWLFIKVRFGLLHILGSCIALMGVGCLVWADIEDISADITPKNRFLGDMLCLLGAALYAVSNVSEEYAVKCYSIVEFLDNVIIKCVPFMPFIS</sequence>
<evidence type="ECO:0000256" key="6">
    <source>
        <dbReference type="ARBA" id="ARBA00023136"/>
    </source>
</evidence>
<feature type="transmembrane region" description="Helical" evidence="8">
    <location>
        <begin position="51"/>
        <end position="70"/>
    </location>
</feature>
<dbReference type="EMBL" id="OC918191">
    <property type="protein sequence ID" value="CAD7648868.1"/>
    <property type="molecule type" value="Genomic_DNA"/>
</dbReference>
<keyword evidence="10" id="KW-1185">Reference proteome</keyword>